<evidence type="ECO:0000256" key="1">
    <source>
        <dbReference type="SAM" id="MobiDB-lite"/>
    </source>
</evidence>
<protein>
    <submittedName>
        <fullName evidence="2">Uncharacterized protein</fullName>
    </submittedName>
</protein>
<reference evidence="2" key="3">
    <citation type="submission" date="2021-05" db="UniProtKB">
        <authorList>
            <consortium name="EnsemblPlants"/>
        </authorList>
    </citation>
    <scope>IDENTIFICATION</scope>
    <source>
        <strain evidence="2">cv. B73</strain>
    </source>
</reference>
<dbReference type="Proteomes" id="UP000007305">
    <property type="component" value="Chromosome 7"/>
</dbReference>
<dbReference type="EnsemblPlants" id="Zm00001eb320570_T001">
    <property type="protein sequence ID" value="Zm00001eb320570_P001"/>
    <property type="gene ID" value="Zm00001eb320570"/>
</dbReference>
<feature type="region of interest" description="Disordered" evidence="1">
    <location>
        <begin position="65"/>
        <end position="92"/>
    </location>
</feature>
<keyword evidence="3" id="KW-1185">Reference proteome</keyword>
<reference evidence="2" key="2">
    <citation type="submission" date="2019-07" db="EMBL/GenBank/DDBJ databases">
        <authorList>
            <person name="Seetharam A."/>
            <person name="Woodhouse M."/>
            <person name="Cannon E."/>
        </authorList>
    </citation>
    <scope>NUCLEOTIDE SEQUENCE [LARGE SCALE GENOMIC DNA]</scope>
    <source>
        <strain evidence="2">cv. B73</strain>
    </source>
</reference>
<dbReference type="InParanoid" id="A0A804QDP0"/>
<name>A0A804QDP0_MAIZE</name>
<evidence type="ECO:0000313" key="2">
    <source>
        <dbReference type="EnsemblPlants" id="Zm00001eb320570_P001"/>
    </source>
</evidence>
<reference evidence="3" key="1">
    <citation type="submission" date="2015-12" db="EMBL/GenBank/DDBJ databases">
        <title>Update maize B73 reference genome by single molecule sequencing technologies.</title>
        <authorList>
            <consortium name="Maize Genome Sequencing Project"/>
            <person name="Ware D."/>
        </authorList>
    </citation>
    <scope>NUCLEOTIDE SEQUENCE [LARGE SCALE GENOMIC DNA]</scope>
    <source>
        <strain evidence="3">cv. B73</strain>
    </source>
</reference>
<feature type="region of interest" description="Disordered" evidence="1">
    <location>
        <begin position="226"/>
        <end position="259"/>
    </location>
</feature>
<dbReference type="Gramene" id="Zm00001eb320570_T001">
    <property type="protein sequence ID" value="Zm00001eb320570_P001"/>
    <property type="gene ID" value="Zm00001eb320570"/>
</dbReference>
<accession>A0A804QDP0</accession>
<feature type="region of interest" description="Disordered" evidence="1">
    <location>
        <begin position="141"/>
        <end position="166"/>
    </location>
</feature>
<proteinExistence type="predicted"/>
<organism evidence="2 3">
    <name type="scientific">Zea mays</name>
    <name type="common">Maize</name>
    <dbReference type="NCBI Taxonomy" id="4577"/>
    <lineage>
        <taxon>Eukaryota</taxon>
        <taxon>Viridiplantae</taxon>
        <taxon>Streptophyta</taxon>
        <taxon>Embryophyta</taxon>
        <taxon>Tracheophyta</taxon>
        <taxon>Spermatophyta</taxon>
        <taxon>Magnoliopsida</taxon>
        <taxon>Liliopsida</taxon>
        <taxon>Poales</taxon>
        <taxon>Poaceae</taxon>
        <taxon>PACMAD clade</taxon>
        <taxon>Panicoideae</taxon>
        <taxon>Andropogonodae</taxon>
        <taxon>Andropogoneae</taxon>
        <taxon>Tripsacinae</taxon>
        <taxon>Zea</taxon>
    </lineage>
</organism>
<evidence type="ECO:0000313" key="3">
    <source>
        <dbReference type="Proteomes" id="UP000007305"/>
    </source>
</evidence>
<feature type="compositionally biased region" description="Basic and acidic residues" evidence="1">
    <location>
        <begin position="65"/>
        <end position="83"/>
    </location>
</feature>
<dbReference type="AlphaFoldDB" id="A0A804QDP0"/>
<sequence length="289" mass="31378">MGGLKRDLDISIGTPRTLSKAVDEKIAKLKALSESELLAAEINYMAKRENELQNDHMNLRTKDPRTCPTGHRPEDQPAGHQEHALQAAQSEHAGKLKNCDKVILKNCSTFRARGGRAGAVGAELASWGGGAARSRWRSPLTAARRRRGPVAVTARAPGGGGAGSRRWRRGLPAVARWWRGELVREEERVVWARGRRQNWSVVFFLGTYREGDRPFLVGARRCRPSAAGPAEPSLVEGAHSQGVGSAGGSPRWPGHASPRWQPTAAMARASPLMAALGKGFERIDVARGR</sequence>